<dbReference type="EMBL" id="JARKIF010000005">
    <property type="protein sequence ID" value="KAJ7639208.1"/>
    <property type="molecule type" value="Genomic_DNA"/>
</dbReference>
<keyword evidence="8" id="KW-0472">Membrane</keyword>
<dbReference type="PANTHER" id="PTHR46300">
    <property type="entry name" value="P450, PUTATIVE (EUROFUNG)-RELATED-RELATED"/>
    <property type="match status" value="1"/>
</dbReference>
<reference evidence="9" key="1">
    <citation type="submission" date="2023-03" db="EMBL/GenBank/DDBJ databases">
        <title>Massive genome expansion in bonnet fungi (Mycena s.s.) driven by repeated elements and novel gene families across ecological guilds.</title>
        <authorList>
            <consortium name="Lawrence Berkeley National Laboratory"/>
            <person name="Harder C.B."/>
            <person name="Miyauchi S."/>
            <person name="Viragh M."/>
            <person name="Kuo A."/>
            <person name="Thoen E."/>
            <person name="Andreopoulos B."/>
            <person name="Lu D."/>
            <person name="Skrede I."/>
            <person name="Drula E."/>
            <person name="Henrissat B."/>
            <person name="Morin E."/>
            <person name="Kohler A."/>
            <person name="Barry K."/>
            <person name="LaButti K."/>
            <person name="Morin E."/>
            <person name="Salamov A."/>
            <person name="Lipzen A."/>
            <person name="Mereny Z."/>
            <person name="Hegedus B."/>
            <person name="Baldrian P."/>
            <person name="Stursova M."/>
            <person name="Weitz H."/>
            <person name="Taylor A."/>
            <person name="Grigoriev I.V."/>
            <person name="Nagy L.G."/>
            <person name="Martin F."/>
            <person name="Kauserud H."/>
        </authorList>
    </citation>
    <scope>NUCLEOTIDE SEQUENCE</scope>
    <source>
        <strain evidence="9">9284</strain>
    </source>
</reference>
<dbReference type="Proteomes" id="UP001221142">
    <property type="component" value="Unassembled WGS sequence"/>
</dbReference>
<comment type="caution">
    <text evidence="9">The sequence shown here is derived from an EMBL/GenBank/DDBJ whole genome shotgun (WGS) entry which is preliminary data.</text>
</comment>
<organism evidence="9 10">
    <name type="scientific">Roridomyces roridus</name>
    <dbReference type="NCBI Taxonomy" id="1738132"/>
    <lineage>
        <taxon>Eukaryota</taxon>
        <taxon>Fungi</taxon>
        <taxon>Dikarya</taxon>
        <taxon>Basidiomycota</taxon>
        <taxon>Agaricomycotina</taxon>
        <taxon>Agaricomycetes</taxon>
        <taxon>Agaricomycetidae</taxon>
        <taxon>Agaricales</taxon>
        <taxon>Marasmiineae</taxon>
        <taxon>Mycenaceae</taxon>
        <taxon>Roridomyces</taxon>
    </lineage>
</organism>
<evidence type="ECO:0000256" key="3">
    <source>
        <dbReference type="ARBA" id="ARBA00022617"/>
    </source>
</evidence>
<keyword evidence="10" id="KW-1185">Reference proteome</keyword>
<evidence type="ECO:0000256" key="8">
    <source>
        <dbReference type="SAM" id="Phobius"/>
    </source>
</evidence>
<protein>
    <recommendedName>
        <fullName evidence="11">Cytochrome P450</fullName>
    </recommendedName>
</protein>
<dbReference type="AlphaFoldDB" id="A0AAD7C5G1"/>
<dbReference type="PANTHER" id="PTHR46300:SF1">
    <property type="entry name" value="P450, PUTATIVE (EUROFUNG)-RELATED"/>
    <property type="match status" value="1"/>
</dbReference>
<keyword evidence="3" id="KW-0349">Heme</keyword>
<keyword evidence="5" id="KW-0560">Oxidoreductase</keyword>
<dbReference type="Pfam" id="PF00067">
    <property type="entry name" value="p450"/>
    <property type="match status" value="1"/>
</dbReference>
<evidence type="ECO:0000256" key="7">
    <source>
        <dbReference type="ARBA" id="ARBA00023033"/>
    </source>
</evidence>
<dbReference type="GO" id="GO:0005506">
    <property type="term" value="F:iron ion binding"/>
    <property type="evidence" value="ECO:0007669"/>
    <property type="project" value="InterPro"/>
</dbReference>
<evidence type="ECO:0000256" key="1">
    <source>
        <dbReference type="ARBA" id="ARBA00001971"/>
    </source>
</evidence>
<sequence length="113" mass="12756">MKNFTLAAVETSTSTMQIFVLAYLLYPDWIARARKEIDSVVGPNRLPTFKDRPRLPFVDALVRGQSFKNSLANFTSCLTAWRPCSSCRTSWNVHFRCFAASSPTASSFITHKC</sequence>
<keyword evidence="8" id="KW-1133">Transmembrane helix</keyword>
<dbReference type="GO" id="GO:0004497">
    <property type="term" value="F:monooxygenase activity"/>
    <property type="evidence" value="ECO:0007669"/>
    <property type="project" value="UniProtKB-KW"/>
</dbReference>
<keyword evidence="7" id="KW-0503">Monooxygenase</keyword>
<dbReference type="Gene3D" id="1.10.630.10">
    <property type="entry name" value="Cytochrome P450"/>
    <property type="match status" value="1"/>
</dbReference>
<dbReference type="GO" id="GO:0020037">
    <property type="term" value="F:heme binding"/>
    <property type="evidence" value="ECO:0007669"/>
    <property type="project" value="InterPro"/>
</dbReference>
<evidence type="ECO:0000256" key="4">
    <source>
        <dbReference type="ARBA" id="ARBA00022723"/>
    </source>
</evidence>
<keyword evidence="4" id="KW-0479">Metal-binding</keyword>
<feature type="non-terminal residue" evidence="9">
    <location>
        <position position="1"/>
    </location>
</feature>
<name>A0AAD7C5G1_9AGAR</name>
<keyword evidence="6" id="KW-0408">Iron</keyword>
<dbReference type="InterPro" id="IPR050364">
    <property type="entry name" value="Cytochrome_P450_fung"/>
</dbReference>
<evidence type="ECO:0008006" key="11">
    <source>
        <dbReference type="Google" id="ProtNLM"/>
    </source>
</evidence>
<feature type="transmembrane region" description="Helical" evidence="8">
    <location>
        <begin position="6"/>
        <end position="26"/>
    </location>
</feature>
<evidence type="ECO:0000256" key="5">
    <source>
        <dbReference type="ARBA" id="ARBA00023002"/>
    </source>
</evidence>
<dbReference type="GO" id="GO:0016705">
    <property type="term" value="F:oxidoreductase activity, acting on paired donors, with incorporation or reduction of molecular oxygen"/>
    <property type="evidence" value="ECO:0007669"/>
    <property type="project" value="InterPro"/>
</dbReference>
<evidence type="ECO:0000256" key="2">
    <source>
        <dbReference type="ARBA" id="ARBA00010617"/>
    </source>
</evidence>
<comment type="cofactor">
    <cofactor evidence="1">
        <name>heme</name>
        <dbReference type="ChEBI" id="CHEBI:30413"/>
    </cofactor>
</comment>
<evidence type="ECO:0000313" key="10">
    <source>
        <dbReference type="Proteomes" id="UP001221142"/>
    </source>
</evidence>
<evidence type="ECO:0000256" key="6">
    <source>
        <dbReference type="ARBA" id="ARBA00023004"/>
    </source>
</evidence>
<dbReference type="InterPro" id="IPR001128">
    <property type="entry name" value="Cyt_P450"/>
</dbReference>
<keyword evidence="8" id="KW-0812">Transmembrane</keyword>
<accession>A0AAD7C5G1</accession>
<proteinExistence type="inferred from homology"/>
<dbReference type="SUPFAM" id="SSF48264">
    <property type="entry name" value="Cytochrome P450"/>
    <property type="match status" value="1"/>
</dbReference>
<dbReference type="InterPro" id="IPR036396">
    <property type="entry name" value="Cyt_P450_sf"/>
</dbReference>
<evidence type="ECO:0000313" key="9">
    <source>
        <dbReference type="EMBL" id="KAJ7639208.1"/>
    </source>
</evidence>
<gene>
    <name evidence="9" type="ORF">FB45DRAFT_422722</name>
</gene>
<comment type="similarity">
    <text evidence="2">Belongs to the cytochrome P450 family.</text>
</comment>